<evidence type="ECO:0008006" key="4">
    <source>
        <dbReference type="Google" id="ProtNLM"/>
    </source>
</evidence>
<proteinExistence type="predicted"/>
<feature type="transmembrane region" description="Helical" evidence="1">
    <location>
        <begin position="16"/>
        <end position="40"/>
    </location>
</feature>
<dbReference type="RefSeq" id="WP_150868798.1">
    <property type="nucleotide sequence ID" value="NZ_VWSE01000002.1"/>
</dbReference>
<dbReference type="Proteomes" id="UP000326789">
    <property type="component" value="Unassembled WGS sequence"/>
</dbReference>
<dbReference type="AlphaFoldDB" id="A0A5N3RCS3"/>
<protein>
    <recommendedName>
        <fullName evidence="4">Transmembrane protein</fullName>
    </recommendedName>
</protein>
<keyword evidence="1" id="KW-1133">Transmembrane helix</keyword>
<accession>A0A5N3RCS3</accession>
<evidence type="ECO:0000313" key="2">
    <source>
        <dbReference type="EMBL" id="KAB0292100.1"/>
    </source>
</evidence>
<evidence type="ECO:0000313" key="3">
    <source>
        <dbReference type="Proteomes" id="UP000326789"/>
    </source>
</evidence>
<organism evidence="2 3">
    <name type="scientific">Vibrio fortis</name>
    <dbReference type="NCBI Taxonomy" id="212667"/>
    <lineage>
        <taxon>Bacteria</taxon>
        <taxon>Pseudomonadati</taxon>
        <taxon>Pseudomonadota</taxon>
        <taxon>Gammaproteobacteria</taxon>
        <taxon>Vibrionales</taxon>
        <taxon>Vibrionaceae</taxon>
        <taxon>Vibrio</taxon>
    </lineage>
</organism>
<keyword evidence="1" id="KW-0472">Membrane</keyword>
<evidence type="ECO:0000256" key="1">
    <source>
        <dbReference type="SAM" id="Phobius"/>
    </source>
</evidence>
<dbReference type="EMBL" id="VWSE01000002">
    <property type="protein sequence ID" value="KAB0292100.1"/>
    <property type="molecule type" value="Genomic_DNA"/>
</dbReference>
<name>A0A5N3RCS3_9VIBR</name>
<gene>
    <name evidence="2" type="ORF">F2P58_02915</name>
</gene>
<sequence length="87" mass="9426">MQVIINGRKIENPFAIAWSCCFVLSAIGGVVALFCLCFSANGVFCVWSYRVDIGSCCADSYMVSSACTVSINDQLGVWQNTKVDVTQ</sequence>
<reference evidence="2 3" key="1">
    <citation type="submission" date="2019-09" db="EMBL/GenBank/DDBJ databases">
        <title>Whole genome sequence of Vibrio fortis.</title>
        <authorList>
            <person name="Das S.K."/>
        </authorList>
    </citation>
    <scope>NUCLEOTIDE SEQUENCE [LARGE SCALE GENOMIC DNA]</scope>
    <source>
        <strain evidence="2 3">AN60</strain>
    </source>
</reference>
<comment type="caution">
    <text evidence="2">The sequence shown here is derived from an EMBL/GenBank/DDBJ whole genome shotgun (WGS) entry which is preliminary data.</text>
</comment>
<keyword evidence="1" id="KW-0812">Transmembrane</keyword>